<gene>
    <name evidence="12" type="ORF">HBH39_11160</name>
</gene>
<evidence type="ECO:0000256" key="1">
    <source>
        <dbReference type="ARBA" id="ARBA00004651"/>
    </source>
</evidence>
<organism evidence="12 13">
    <name type="scientific">Shewanella aestuarii</name>
    <dbReference type="NCBI Taxonomy" id="1028752"/>
    <lineage>
        <taxon>Bacteria</taxon>
        <taxon>Pseudomonadati</taxon>
        <taxon>Pseudomonadota</taxon>
        <taxon>Gammaproteobacteria</taxon>
        <taxon>Alteromonadales</taxon>
        <taxon>Shewanellaceae</taxon>
        <taxon>Shewanella</taxon>
    </lineage>
</organism>
<evidence type="ECO:0000256" key="8">
    <source>
        <dbReference type="SAM" id="Phobius"/>
    </source>
</evidence>
<dbReference type="InterPro" id="IPR011014">
    <property type="entry name" value="MscS_channel_TM-2"/>
</dbReference>
<dbReference type="Gene3D" id="2.30.30.60">
    <property type="match status" value="1"/>
</dbReference>
<dbReference type="Pfam" id="PF21082">
    <property type="entry name" value="MS_channel_3rd"/>
    <property type="match status" value="1"/>
</dbReference>
<dbReference type="Proteomes" id="UP000502608">
    <property type="component" value="Chromosome"/>
</dbReference>
<name>A0A6G9QQ59_9GAMM</name>
<dbReference type="EMBL" id="CP050313">
    <property type="protein sequence ID" value="QIR16205.1"/>
    <property type="molecule type" value="Genomic_DNA"/>
</dbReference>
<proteinExistence type="inferred from homology"/>
<dbReference type="InterPro" id="IPR052702">
    <property type="entry name" value="MscS-like_channel"/>
</dbReference>
<feature type="domain" description="Mechanosensitive ion channel MscS C-terminal" evidence="10">
    <location>
        <begin position="123"/>
        <end position="204"/>
    </location>
</feature>
<keyword evidence="4 8" id="KW-0812">Transmembrane</keyword>
<keyword evidence="13" id="KW-1185">Reference proteome</keyword>
<dbReference type="InterPro" id="IPR049142">
    <property type="entry name" value="MS_channel_1st"/>
</dbReference>
<sequence>MGHLLRYFIIIVGFFTAISMLGFDLTKITIVLGALGVGIGFGLQGIVNNFVCGLVLLFERPLREGDTIDVNNGGSVGVIKKIGLRSTILETFDNADVIIPNADLISNQVTNWTLQNRQARLSVPVGVAYGSDVSLVSSILIDSAKNHPKILKSPAPYTLFMALGDSALNFELRAWLPDADDRLSVRSELYYEIVQKFAEANIEIPFPQRDLHIRSIETDILTNMSRKNDKSEQEVKDDIVTTSAG</sequence>
<feature type="region of interest" description="Disordered" evidence="7">
    <location>
        <begin position="225"/>
        <end position="245"/>
    </location>
</feature>
<protein>
    <submittedName>
        <fullName evidence="12">Mechanosensitive ion channel</fullName>
    </submittedName>
</protein>
<dbReference type="PANTHER" id="PTHR30347:SF1">
    <property type="entry name" value="MECHANOSENSITIVE CHANNEL MSCK"/>
    <property type="match status" value="1"/>
</dbReference>
<keyword evidence="6 8" id="KW-0472">Membrane</keyword>
<evidence type="ECO:0000313" key="13">
    <source>
        <dbReference type="Proteomes" id="UP000502608"/>
    </source>
</evidence>
<feature type="transmembrane region" description="Helical" evidence="8">
    <location>
        <begin position="7"/>
        <end position="23"/>
    </location>
</feature>
<keyword evidence="3" id="KW-1003">Cell membrane</keyword>
<feature type="compositionally biased region" description="Basic and acidic residues" evidence="7">
    <location>
        <begin position="226"/>
        <end position="239"/>
    </location>
</feature>
<dbReference type="Pfam" id="PF00924">
    <property type="entry name" value="MS_channel_2nd"/>
    <property type="match status" value="1"/>
</dbReference>
<dbReference type="SUPFAM" id="SSF82861">
    <property type="entry name" value="Mechanosensitive channel protein MscS (YggB), transmembrane region"/>
    <property type="match status" value="1"/>
</dbReference>
<dbReference type="InterPro" id="IPR010920">
    <property type="entry name" value="LSM_dom_sf"/>
</dbReference>
<dbReference type="GO" id="GO:0005886">
    <property type="term" value="C:plasma membrane"/>
    <property type="evidence" value="ECO:0007669"/>
    <property type="project" value="UniProtKB-SubCell"/>
</dbReference>
<accession>A0A6G9QQ59</accession>
<keyword evidence="5 8" id="KW-1133">Transmembrane helix</keyword>
<reference evidence="12 13" key="1">
    <citation type="submission" date="2020-03" db="EMBL/GenBank/DDBJ databases">
        <title>Complete genome sequence of Shewanella sp.</title>
        <authorList>
            <person name="Kim Y.-S."/>
            <person name="Kim S.-J."/>
            <person name="Jung H.-K."/>
            <person name="Kim K.-H."/>
        </authorList>
    </citation>
    <scope>NUCLEOTIDE SEQUENCE [LARGE SCALE GENOMIC DNA]</scope>
    <source>
        <strain evidence="12 13">PN3F2</strain>
    </source>
</reference>
<dbReference type="PANTHER" id="PTHR30347">
    <property type="entry name" value="POTASSIUM CHANNEL RELATED"/>
    <property type="match status" value="1"/>
</dbReference>
<dbReference type="InterPro" id="IPR011066">
    <property type="entry name" value="MscS_channel_C_sf"/>
</dbReference>
<feature type="domain" description="Mechanosensitive ion channel MscS" evidence="9">
    <location>
        <begin position="46"/>
        <end position="113"/>
    </location>
</feature>
<evidence type="ECO:0000256" key="6">
    <source>
        <dbReference type="ARBA" id="ARBA00023136"/>
    </source>
</evidence>
<dbReference type="InterPro" id="IPR006685">
    <property type="entry name" value="MscS_channel_2nd"/>
</dbReference>
<evidence type="ECO:0000256" key="3">
    <source>
        <dbReference type="ARBA" id="ARBA00022475"/>
    </source>
</evidence>
<feature type="domain" description="Mechanosensitive ion channel transmembrane helices 2/3" evidence="11">
    <location>
        <begin position="4"/>
        <end position="44"/>
    </location>
</feature>
<evidence type="ECO:0000256" key="5">
    <source>
        <dbReference type="ARBA" id="ARBA00022989"/>
    </source>
</evidence>
<dbReference type="GO" id="GO:0008381">
    <property type="term" value="F:mechanosensitive monoatomic ion channel activity"/>
    <property type="evidence" value="ECO:0007669"/>
    <property type="project" value="UniProtKB-ARBA"/>
</dbReference>
<dbReference type="SUPFAM" id="SSF82689">
    <property type="entry name" value="Mechanosensitive channel protein MscS (YggB), C-terminal domain"/>
    <property type="match status" value="1"/>
</dbReference>
<dbReference type="Gene3D" id="3.30.70.100">
    <property type="match status" value="1"/>
</dbReference>
<evidence type="ECO:0000259" key="11">
    <source>
        <dbReference type="Pfam" id="PF21088"/>
    </source>
</evidence>
<comment type="similarity">
    <text evidence="2">Belongs to the MscS (TC 1.A.23) family.</text>
</comment>
<dbReference type="AlphaFoldDB" id="A0A6G9QQ59"/>
<evidence type="ECO:0000256" key="2">
    <source>
        <dbReference type="ARBA" id="ARBA00008017"/>
    </source>
</evidence>
<dbReference type="Pfam" id="PF21088">
    <property type="entry name" value="MS_channel_1st"/>
    <property type="match status" value="1"/>
</dbReference>
<evidence type="ECO:0000259" key="10">
    <source>
        <dbReference type="Pfam" id="PF21082"/>
    </source>
</evidence>
<evidence type="ECO:0000259" key="9">
    <source>
        <dbReference type="Pfam" id="PF00924"/>
    </source>
</evidence>
<evidence type="ECO:0000256" key="7">
    <source>
        <dbReference type="SAM" id="MobiDB-lite"/>
    </source>
</evidence>
<dbReference type="SUPFAM" id="SSF50182">
    <property type="entry name" value="Sm-like ribonucleoproteins"/>
    <property type="match status" value="1"/>
</dbReference>
<evidence type="ECO:0000256" key="4">
    <source>
        <dbReference type="ARBA" id="ARBA00022692"/>
    </source>
</evidence>
<feature type="transmembrane region" description="Helical" evidence="8">
    <location>
        <begin position="29"/>
        <end position="58"/>
    </location>
</feature>
<dbReference type="Gene3D" id="1.10.287.1260">
    <property type="match status" value="1"/>
</dbReference>
<dbReference type="KEGG" id="saes:HBH39_11160"/>
<comment type="subcellular location">
    <subcellularLocation>
        <location evidence="1">Cell membrane</location>
        <topology evidence="1">Multi-pass membrane protein</topology>
    </subcellularLocation>
</comment>
<evidence type="ECO:0000313" key="12">
    <source>
        <dbReference type="EMBL" id="QIR16205.1"/>
    </source>
</evidence>
<dbReference type="InterPro" id="IPR023408">
    <property type="entry name" value="MscS_beta-dom_sf"/>
</dbReference>
<dbReference type="InterPro" id="IPR049278">
    <property type="entry name" value="MS_channel_C"/>
</dbReference>